<dbReference type="RefSeq" id="WP_093193979.1">
    <property type="nucleotide sequence ID" value="NZ_FNEV01000006.1"/>
</dbReference>
<feature type="domain" description="Galactosyltransferase C-terminal" evidence="3">
    <location>
        <begin position="126"/>
        <end position="185"/>
    </location>
</feature>
<dbReference type="AlphaFoldDB" id="A0A1G8UH75"/>
<dbReference type="InterPro" id="IPR027791">
    <property type="entry name" value="Galactosyl_T_C"/>
</dbReference>
<evidence type="ECO:0000313" key="4">
    <source>
        <dbReference type="EMBL" id="SDJ53183.1"/>
    </source>
</evidence>
<evidence type="ECO:0000313" key="5">
    <source>
        <dbReference type="Proteomes" id="UP000199225"/>
    </source>
</evidence>
<evidence type="ECO:0000256" key="1">
    <source>
        <dbReference type="ARBA" id="ARBA00022679"/>
    </source>
</evidence>
<reference evidence="5" key="1">
    <citation type="submission" date="2016-10" db="EMBL/GenBank/DDBJ databases">
        <authorList>
            <person name="Varghese N."/>
            <person name="Submissions S."/>
        </authorList>
    </citation>
    <scope>NUCLEOTIDE SEQUENCE [LARGE SCALE GENOMIC DNA]</scope>
    <source>
        <strain evidence="5">DSM 4771</strain>
    </source>
</reference>
<feature type="domain" description="Glycosyltransferase 2-like" evidence="2">
    <location>
        <begin position="51"/>
        <end position="94"/>
    </location>
</feature>
<dbReference type="Gene3D" id="3.90.550.10">
    <property type="entry name" value="Spore Coat Polysaccharide Biosynthesis Protein SpsA, Chain A"/>
    <property type="match status" value="1"/>
</dbReference>
<protein>
    <submittedName>
        <fullName evidence="4">Glycosyltransferase like family 2</fullName>
    </submittedName>
</protein>
<evidence type="ECO:0000259" key="3">
    <source>
        <dbReference type="Pfam" id="PF02709"/>
    </source>
</evidence>
<name>A0A1G8UH75_9BACI</name>
<dbReference type="EMBL" id="FNEV01000006">
    <property type="protein sequence ID" value="SDJ53183.1"/>
    <property type="molecule type" value="Genomic_DNA"/>
</dbReference>
<dbReference type="SUPFAM" id="SSF53448">
    <property type="entry name" value="Nucleotide-diphospho-sugar transferases"/>
    <property type="match status" value="1"/>
</dbReference>
<dbReference type="Pfam" id="PF00535">
    <property type="entry name" value="Glycos_transf_2"/>
    <property type="match status" value="1"/>
</dbReference>
<sequence length="229" mass="26454">MKKVSVLFPFLSEDRNRSEGFRWVKAFYKKMIPEAELCIGEGRCQSDLFSKAKAINHAAEQATGDIYVIADSDIVYDPALLPKAVALLEDHPWVIPYHRIHYLSKRCTKELLQEAPAWPLPTDVDAHTPNKRKQGGINIVRKECFDRVLGFDERFCGWGGEDEAFVHAMNAVWGKYVRVDADIYHLWHSRGKTASGNPYYQENKLLHARYRSARKDKEAMMKLIKEQDR</sequence>
<evidence type="ECO:0000259" key="2">
    <source>
        <dbReference type="Pfam" id="PF00535"/>
    </source>
</evidence>
<keyword evidence="5" id="KW-1185">Reference proteome</keyword>
<dbReference type="InterPro" id="IPR001173">
    <property type="entry name" value="Glyco_trans_2-like"/>
</dbReference>
<dbReference type="GO" id="GO:0016740">
    <property type="term" value="F:transferase activity"/>
    <property type="evidence" value="ECO:0007669"/>
    <property type="project" value="UniProtKB-KW"/>
</dbReference>
<dbReference type="STRING" id="86666.SAMN04490247_2266"/>
<organism evidence="4 5">
    <name type="scientific">Salimicrobium halophilum</name>
    <dbReference type="NCBI Taxonomy" id="86666"/>
    <lineage>
        <taxon>Bacteria</taxon>
        <taxon>Bacillati</taxon>
        <taxon>Bacillota</taxon>
        <taxon>Bacilli</taxon>
        <taxon>Bacillales</taxon>
        <taxon>Bacillaceae</taxon>
        <taxon>Salimicrobium</taxon>
    </lineage>
</organism>
<keyword evidence="1 4" id="KW-0808">Transferase</keyword>
<accession>A0A1G8UH75</accession>
<gene>
    <name evidence="4" type="ORF">SAMN04490247_2266</name>
</gene>
<dbReference type="Proteomes" id="UP000199225">
    <property type="component" value="Unassembled WGS sequence"/>
</dbReference>
<dbReference type="Pfam" id="PF02709">
    <property type="entry name" value="Glyco_transf_7C"/>
    <property type="match status" value="1"/>
</dbReference>
<dbReference type="InterPro" id="IPR029044">
    <property type="entry name" value="Nucleotide-diphossugar_trans"/>
</dbReference>
<proteinExistence type="predicted"/>
<dbReference type="OrthoDB" id="9801954at2"/>